<proteinExistence type="predicted"/>
<protein>
    <recommendedName>
        <fullName evidence="3">Barstar (barnase inhibitor) domain-containing protein</fullName>
    </recommendedName>
</protein>
<evidence type="ECO:0000313" key="2">
    <source>
        <dbReference type="Proteomes" id="UP001208131"/>
    </source>
</evidence>
<name>A0AAE3IEY3_9FIRM</name>
<evidence type="ECO:0008006" key="3">
    <source>
        <dbReference type="Google" id="ProtNLM"/>
    </source>
</evidence>
<comment type="caution">
    <text evidence="1">The sequence shown here is derived from an EMBL/GenBank/DDBJ whole genome shotgun (WGS) entry which is preliminary data.</text>
</comment>
<gene>
    <name evidence="1" type="ORF">OCV57_03275</name>
</gene>
<dbReference type="Proteomes" id="UP001208131">
    <property type="component" value="Unassembled WGS sequence"/>
</dbReference>
<dbReference type="RefSeq" id="WP_046439728.1">
    <property type="nucleotide sequence ID" value="NZ_JAOQJZ010000002.1"/>
</dbReference>
<dbReference type="Gene3D" id="3.30.370.10">
    <property type="entry name" value="Barstar-like"/>
    <property type="match status" value="1"/>
</dbReference>
<keyword evidence="2" id="KW-1185">Reference proteome</keyword>
<evidence type="ECO:0000313" key="1">
    <source>
        <dbReference type="EMBL" id="MCU6704951.1"/>
    </source>
</evidence>
<accession>A0AAE3IEY3</accession>
<dbReference type="AlphaFoldDB" id="A0AAE3IEY3"/>
<sequence length="94" mass="10843">MILMIDDVKMVNADMFYPYVSKALAHDMDSIANGDKLYEKLCEVEEPLEIMIHDFDDIPEESLEFAKGVLSVFMDARMKNKNITVNFINDGSYR</sequence>
<dbReference type="InterPro" id="IPR035905">
    <property type="entry name" value="Barstar-like_sf"/>
</dbReference>
<organism evidence="1 2">
    <name type="scientific">Hominimerdicola aceti</name>
    <dbReference type="NCBI Taxonomy" id="2981726"/>
    <lineage>
        <taxon>Bacteria</taxon>
        <taxon>Bacillati</taxon>
        <taxon>Bacillota</taxon>
        <taxon>Clostridia</taxon>
        <taxon>Eubacteriales</taxon>
        <taxon>Oscillospiraceae</taxon>
        <taxon>Hominimerdicola</taxon>
    </lineage>
</organism>
<reference evidence="1 2" key="1">
    <citation type="journal article" date="2021" name="ISME Commun">
        <title>Automated analysis of genomic sequences facilitates high-throughput and comprehensive description of bacteria.</title>
        <authorList>
            <person name="Hitch T.C.A."/>
        </authorList>
    </citation>
    <scope>NUCLEOTIDE SEQUENCE [LARGE SCALE GENOMIC DNA]</scope>
    <source>
        <strain evidence="1 2">Sanger_31</strain>
    </source>
</reference>
<dbReference type="EMBL" id="JAOQJZ010000002">
    <property type="protein sequence ID" value="MCU6704951.1"/>
    <property type="molecule type" value="Genomic_DNA"/>
</dbReference>